<dbReference type="EMBL" id="JAKZHW010000001">
    <property type="protein sequence ID" value="MCH8615897.1"/>
    <property type="molecule type" value="Genomic_DNA"/>
</dbReference>
<keyword evidence="2" id="KW-1185">Reference proteome</keyword>
<accession>A0ABS9VLR1</accession>
<proteinExistence type="predicted"/>
<reference evidence="1 2" key="1">
    <citation type="submission" date="2022-03" db="EMBL/GenBank/DDBJ databases">
        <authorList>
            <person name="Jo J.-H."/>
            <person name="Im W.-T."/>
        </authorList>
    </citation>
    <scope>NUCLEOTIDE SEQUENCE [LARGE SCALE GENOMIC DNA]</scope>
    <source>
        <strain evidence="1 2">SM33</strain>
    </source>
</reference>
<name>A0ABS9VLR1_9SPHN</name>
<dbReference type="Proteomes" id="UP001203058">
    <property type="component" value="Unassembled WGS sequence"/>
</dbReference>
<dbReference type="RefSeq" id="WP_241446733.1">
    <property type="nucleotide sequence ID" value="NZ_JAKZHW010000001.1"/>
</dbReference>
<protein>
    <recommendedName>
        <fullName evidence="3">Apea-like HEPN domain-containing protein</fullName>
    </recommendedName>
</protein>
<evidence type="ECO:0008006" key="3">
    <source>
        <dbReference type="Google" id="ProtNLM"/>
    </source>
</evidence>
<evidence type="ECO:0000313" key="2">
    <source>
        <dbReference type="Proteomes" id="UP001203058"/>
    </source>
</evidence>
<sequence>MNHAMQAVSLLLASMFQGRHPDRLRSSFMFAGPGEPIALARMGTEVNYDSKALLQAALYVRRHGSPHLRSLSMDEVNSRLKRFISDHYYLLAEQAFGVRFSCSYDEHLSADTKERLANAAGASALFVEPRQIVLFPLIPIASDAAFDSSRFFICSPPALADQLTAHQVHTDLVPDSFPPVREWDGIRHSPTSWLGVEAPTLDAAKQIRAAVLGAVALLPHRSERYMFSGRKMFGGYTSFDDRCTISFGDPHTPPLMESLVLDASDREWLSVLAEKLVSPSNEHRRQMRALEYYYRAWAPDPVKRFPTLFAAIDAIFGDASQATQAVVDAVGPVMGPEYTSERIRLILRLRASVIHGGAPNVYESSKYEEYYSTYERDPVRDFELIVARCLQQVVFPAVMSERPHTHADLIFQHTGKVV</sequence>
<evidence type="ECO:0000313" key="1">
    <source>
        <dbReference type="EMBL" id="MCH8615897.1"/>
    </source>
</evidence>
<comment type="caution">
    <text evidence="1">The sequence shown here is derived from an EMBL/GenBank/DDBJ whole genome shotgun (WGS) entry which is preliminary data.</text>
</comment>
<organism evidence="1 2">
    <name type="scientific">Sphingomonas telluris</name>
    <dbReference type="NCBI Taxonomy" id="2907998"/>
    <lineage>
        <taxon>Bacteria</taxon>
        <taxon>Pseudomonadati</taxon>
        <taxon>Pseudomonadota</taxon>
        <taxon>Alphaproteobacteria</taxon>
        <taxon>Sphingomonadales</taxon>
        <taxon>Sphingomonadaceae</taxon>
        <taxon>Sphingomonas</taxon>
    </lineage>
</organism>
<gene>
    <name evidence="1" type="ORF">LZ016_07265</name>
</gene>